<name>A0A174CHK4_9FIRM</name>
<dbReference type="Proteomes" id="UP000095546">
    <property type="component" value="Unassembled WGS sequence"/>
</dbReference>
<evidence type="ECO:0000313" key="2">
    <source>
        <dbReference type="Proteomes" id="UP000095546"/>
    </source>
</evidence>
<dbReference type="GeneID" id="83709306"/>
<dbReference type="OrthoDB" id="1665964at2"/>
<gene>
    <name evidence="1" type="ORF">ERS852385_02163</name>
</gene>
<evidence type="ECO:0000313" key="1">
    <source>
        <dbReference type="EMBL" id="CUO11420.1"/>
    </source>
</evidence>
<reference evidence="1 2" key="1">
    <citation type="submission" date="2015-09" db="EMBL/GenBank/DDBJ databases">
        <authorList>
            <consortium name="Pathogen Informatics"/>
        </authorList>
    </citation>
    <scope>NUCLEOTIDE SEQUENCE [LARGE SCALE GENOMIC DNA]</scope>
    <source>
        <strain evidence="1 2">2789STDY5608828</strain>
    </source>
</reference>
<sequence length="129" mass="15058">MISFPLFTELEAKRDAVNAKFHRETEPQLIERFQQFGFVPRDGEDAHYMSLKEKSTGNLYLLTCSAYEITIMFEHVRTGEAIKICEISNFALSAHTIMNIVIASIDSWLQYGVVYDYRKAQNFEDYLMR</sequence>
<dbReference type="STRING" id="187979.ERS852385_02163"/>
<dbReference type="EMBL" id="CYYU01000031">
    <property type="protein sequence ID" value="CUO11420.1"/>
    <property type="molecule type" value="Genomic_DNA"/>
</dbReference>
<protein>
    <recommendedName>
        <fullName evidence="3">Addiction module toxin RelE</fullName>
    </recommendedName>
</protein>
<accession>A0A174CHK4</accession>
<organism evidence="1 2">
    <name type="scientific">Mitsuokella jalaludinii</name>
    <dbReference type="NCBI Taxonomy" id="187979"/>
    <lineage>
        <taxon>Bacteria</taxon>
        <taxon>Bacillati</taxon>
        <taxon>Bacillota</taxon>
        <taxon>Negativicutes</taxon>
        <taxon>Selenomonadales</taxon>
        <taxon>Selenomonadaceae</taxon>
        <taxon>Mitsuokella</taxon>
    </lineage>
</organism>
<keyword evidence="2" id="KW-1185">Reference proteome</keyword>
<dbReference type="AlphaFoldDB" id="A0A174CHK4"/>
<dbReference type="eggNOG" id="ENOG503429E">
    <property type="taxonomic scope" value="Bacteria"/>
</dbReference>
<dbReference type="RefSeq" id="WP_036376896.1">
    <property type="nucleotide sequence ID" value="NZ_CABIWZ010000031.1"/>
</dbReference>
<proteinExistence type="predicted"/>
<evidence type="ECO:0008006" key="3">
    <source>
        <dbReference type="Google" id="ProtNLM"/>
    </source>
</evidence>